<comment type="caution">
    <text evidence="8">The sequence shown here is derived from an EMBL/GenBank/DDBJ whole genome shotgun (WGS) entry which is preliminary data.</text>
</comment>
<evidence type="ECO:0000313" key="8">
    <source>
        <dbReference type="EMBL" id="CAH1002166.1"/>
    </source>
</evidence>
<evidence type="ECO:0000256" key="6">
    <source>
        <dbReference type="ARBA" id="ARBA00034078"/>
    </source>
</evidence>
<dbReference type="CDD" id="cd00207">
    <property type="entry name" value="fer2"/>
    <property type="match status" value="1"/>
</dbReference>
<name>A0ABN8FDE2_9BACT</name>
<sequence length="113" mass="12574">MATVKFTFEDKTIPPQIVEGVETDVSILEVTEDNGIHLNHNCGEVCACSTCHIYVNEGGEALQEISDKEEDFIDRAINPRIESRLGCQSVILDADAVIEVEIPDQRRIIGHEH</sequence>
<accession>A0ABN8FDE2</accession>
<evidence type="ECO:0000259" key="7">
    <source>
        <dbReference type="PROSITE" id="PS51085"/>
    </source>
</evidence>
<evidence type="ECO:0000256" key="4">
    <source>
        <dbReference type="ARBA" id="ARBA00023004"/>
    </source>
</evidence>
<dbReference type="RefSeq" id="WP_238752023.1">
    <property type="nucleotide sequence ID" value="NZ_CAKLPZ010000004.1"/>
</dbReference>
<evidence type="ECO:0000256" key="3">
    <source>
        <dbReference type="ARBA" id="ARBA00022723"/>
    </source>
</evidence>
<feature type="domain" description="2Fe-2S ferredoxin-type" evidence="7">
    <location>
        <begin position="2"/>
        <end position="104"/>
    </location>
</feature>
<keyword evidence="9" id="KW-1185">Reference proteome</keyword>
<keyword evidence="5" id="KW-0411">Iron-sulfur</keyword>
<dbReference type="InterPro" id="IPR001041">
    <property type="entry name" value="2Fe-2S_ferredoxin-type"/>
</dbReference>
<dbReference type="InterPro" id="IPR001055">
    <property type="entry name" value="Adrenodoxin-like"/>
</dbReference>
<evidence type="ECO:0000256" key="5">
    <source>
        <dbReference type="ARBA" id="ARBA00023014"/>
    </source>
</evidence>
<dbReference type="Pfam" id="PF00111">
    <property type="entry name" value="Fer2"/>
    <property type="match status" value="1"/>
</dbReference>
<dbReference type="EMBL" id="CAKLPZ010000004">
    <property type="protein sequence ID" value="CAH1002166.1"/>
    <property type="molecule type" value="Genomic_DNA"/>
</dbReference>
<keyword evidence="2" id="KW-0001">2Fe-2S</keyword>
<organism evidence="8 9">
    <name type="scientific">Neolewinella maritima</name>
    <dbReference type="NCBI Taxonomy" id="1383882"/>
    <lineage>
        <taxon>Bacteria</taxon>
        <taxon>Pseudomonadati</taxon>
        <taxon>Bacteroidota</taxon>
        <taxon>Saprospiria</taxon>
        <taxon>Saprospirales</taxon>
        <taxon>Lewinellaceae</taxon>
        <taxon>Neolewinella</taxon>
    </lineage>
</organism>
<dbReference type="Gene3D" id="3.10.20.30">
    <property type="match status" value="1"/>
</dbReference>
<dbReference type="InterPro" id="IPR012675">
    <property type="entry name" value="Beta-grasp_dom_sf"/>
</dbReference>
<dbReference type="InterPro" id="IPR036010">
    <property type="entry name" value="2Fe-2S_ferredoxin-like_sf"/>
</dbReference>
<dbReference type="PROSITE" id="PS51085">
    <property type="entry name" value="2FE2S_FER_2"/>
    <property type="match status" value="1"/>
</dbReference>
<dbReference type="Proteomes" id="UP000837803">
    <property type="component" value="Unassembled WGS sequence"/>
</dbReference>
<proteinExistence type="inferred from homology"/>
<reference evidence="8" key="1">
    <citation type="submission" date="2021-12" db="EMBL/GenBank/DDBJ databases">
        <authorList>
            <person name="Rodrigo-Torres L."/>
            <person name="Arahal R. D."/>
            <person name="Lucena T."/>
        </authorList>
    </citation>
    <scope>NUCLEOTIDE SEQUENCE</scope>
    <source>
        <strain evidence="8">CECT 8419</strain>
    </source>
</reference>
<dbReference type="PANTHER" id="PTHR23426:SF65">
    <property type="entry name" value="FERREDOXIN-2, MITOCHONDRIAL"/>
    <property type="match status" value="1"/>
</dbReference>
<comment type="similarity">
    <text evidence="1">Belongs to the adrenodoxin/putidaredoxin family.</text>
</comment>
<evidence type="ECO:0000256" key="1">
    <source>
        <dbReference type="ARBA" id="ARBA00010914"/>
    </source>
</evidence>
<keyword evidence="3" id="KW-0479">Metal-binding</keyword>
<dbReference type="SUPFAM" id="SSF54292">
    <property type="entry name" value="2Fe-2S ferredoxin-like"/>
    <property type="match status" value="1"/>
</dbReference>
<dbReference type="PANTHER" id="PTHR23426">
    <property type="entry name" value="FERREDOXIN/ADRENODOXIN"/>
    <property type="match status" value="1"/>
</dbReference>
<keyword evidence="4" id="KW-0408">Iron</keyword>
<protein>
    <recommendedName>
        <fullName evidence="7">2Fe-2S ferredoxin-type domain-containing protein</fullName>
    </recommendedName>
</protein>
<evidence type="ECO:0000313" key="9">
    <source>
        <dbReference type="Proteomes" id="UP000837803"/>
    </source>
</evidence>
<comment type="cofactor">
    <cofactor evidence="6">
        <name>[2Fe-2S] cluster</name>
        <dbReference type="ChEBI" id="CHEBI:190135"/>
    </cofactor>
</comment>
<dbReference type="PRINTS" id="PR00355">
    <property type="entry name" value="ADRENODOXIN"/>
</dbReference>
<gene>
    <name evidence="8" type="ORF">LEM8419_03083</name>
</gene>
<evidence type="ECO:0000256" key="2">
    <source>
        <dbReference type="ARBA" id="ARBA00022714"/>
    </source>
</evidence>